<name>A0A165K288_XYLHT</name>
<feature type="compositionally biased region" description="Basic residues" evidence="8">
    <location>
        <begin position="197"/>
        <end position="209"/>
    </location>
</feature>
<feature type="compositionally biased region" description="Basic and acidic residues" evidence="8">
    <location>
        <begin position="170"/>
        <end position="196"/>
    </location>
</feature>
<dbReference type="STRING" id="1328760.A0A165K288"/>
<evidence type="ECO:0000256" key="4">
    <source>
        <dbReference type="ARBA" id="ARBA00023242"/>
    </source>
</evidence>
<feature type="compositionally biased region" description="Basic residues" evidence="8">
    <location>
        <begin position="227"/>
        <end position="248"/>
    </location>
</feature>
<dbReference type="RefSeq" id="XP_018192459.1">
    <property type="nucleotide sequence ID" value="XM_018331690.1"/>
</dbReference>
<comment type="function">
    <text evidence="7">Involved in rRNA-processing at A0, A1 and A2 sites and negatively regulates telomerase.</text>
</comment>
<feature type="region of interest" description="Disordered" evidence="8">
    <location>
        <begin position="150"/>
        <end position="297"/>
    </location>
</feature>
<dbReference type="SMART" id="SM00443">
    <property type="entry name" value="G_patch"/>
    <property type="match status" value="1"/>
</dbReference>
<sequence length="329" mass="36742">MGLSGPRKRTKFSYDPNNTAWARSTETFGHKMLTRHGWQPGQLLGATNAPHAEFHTSANASHIRVTLKDDTLGLGAKRGSGQGAGECTGLDVFQGLLGRLNGKSDGELEKEEKSRADLKRVLYAERRWGLIQFVRGGLLVGDKIENPSEEITKAPESRAAAEKGVSTGEVEMRDGDKESQERRDSSDSDIKDSRDKDKKKRKEKKKKKSKSSDEDNGSTRSGEREEKRKRKMERRAKKEAKRIKRQQRASRETTGSDVEMSSSSDQLNKGDNESVVTSREASKAPQSSMSQQPISFAAGRHAVRQRYIRQKKMASMDSRALNEIFMVKA</sequence>
<reference evidence="10 11" key="1">
    <citation type="journal article" date="2016" name="Fungal Biol.">
        <title>The genome of Xylona heveae provides a window into fungal endophytism.</title>
        <authorList>
            <person name="Gazis R."/>
            <person name="Kuo A."/>
            <person name="Riley R."/>
            <person name="LaButti K."/>
            <person name="Lipzen A."/>
            <person name="Lin J."/>
            <person name="Amirebrahimi M."/>
            <person name="Hesse C.N."/>
            <person name="Spatafora J.W."/>
            <person name="Henrissat B."/>
            <person name="Hainaut M."/>
            <person name="Grigoriev I.V."/>
            <person name="Hibbett D.S."/>
        </authorList>
    </citation>
    <scope>NUCLEOTIDE SEQUENCE [LARGE SCALE GENOMIC DNA]</scope>
    <source>
        <strain evidence="10 11">TC161</strain>
    </source>
</reference>
<dbReference type="GO" id="GO:0006364">
    <property type="term" value="P:rRNA processing"/>
    <property type="evidence" value="ECO:0007669"/>
    <property type="project" value="UniProtKB-KW"/>
</dbReference>
<evidence type="ECO:0000256" key="5">
    <source>
        <dbReference type="ARBA" id="ARBA00038007"/>
    </source>
</evidence>
<evidence type="ECO:0000256" key="7">
    <source>
        <dbReference type="ARBA" id="ARBA00043878"/>
    </source>
</evidence>
<gene>
    <name evidence="10" type="ORF">L228DRAFT_243448</name>
</gene>
<dbReference type="InParanoid" id="A0A165K288"/>
<dbReference type="AlphaFoldDB" id="A0A165K288"/>
<comment type="subcellular location">
    <subcellularLocation>
        <location evidence="1">Nucleus</location>
        <location evidence="1">Nucleolus</location>
    </subcellularLocation>
</comment>
<evidence type="ECO:0000256" key="2">
    <source>
        <dbReference type="ARBA" id="ARBA00022517"/>
    </source>
</evidence>
<protein>
    <recommendedName>
        <fullName evidence="6">PinX1-related protein 1</fullName>
    </recommendedName>
</protein>
<dbReference type="FunCoup" id="A0A165K288">
    <property type="interactions" value="187"/>
</dbReference>
<evidence type="ECO:0000259" key="9">
    <source>
        <dbReference type="PROSITE" id="PS50174"/>
    </source>
</evidence>
<evidence type="ECO:0000313" key="10">
    <source>
        <dbReference type="EMBL" id="KZF26904.1"/>
    </source>
</evidence>
<feature type="compositionally biased region" description="Polar residues" evidence="8">
    <location>
        <begin position="252"/>
        <end position="294"/>
    </location>
</feature>
<evidence type="ECO:0000256" key="1">
    <source>
        <dbReference type="ARBA" id="ARBA00004604"/>
    </source>
</evidence>
<dbReference type="PANTHER" id="PTHR23149:SF31">
    <property type="entry name" value="PROTEIN PXR1"/>
    <property type="match status" value="1"/>
</dbReference>
<evidence type="ECO:0000313" key="11">
    <source>
        <dbReference type="Proteomes" id="UP000076632"/>
    </source>
</evidence>
<evidence type="ECO:0000256" key="6">
    <source>
        <dbReference type="ARBA" id="ARBA00041961"/>
    </source>
</evidence>
<feature type="compositionally biased region" description="Basic and acidic residues" evidence="8">
    <location>
        <begin position="150"/>
        <end position="161"/>
    </location>
</feature>
<dbReference type="GeneID" id="28896827"/>
<dbReference type="PROSITE" id="PS50174">
    <property type="entry name" value="G_PATCH"/>
    <property type="match status" value="1"/>
</dbReference>
<comment type="similarity">
    <text evidence="5">Belongs to the PINX1 family.</text>
</comment>
<keyword evidence="11" id="KW-1185">Reference proteome</keyword>
<dbReference type="GO" id="GO:0003676">
    <property type="term" value="F:nucleic acid binding"/>
    <property type="evidence" value="ECO:0007669"/>
    <property type="project" value="InterPro"/>
</dbReference>
<feature type="domain" description="G-patch" evidence="9">
    <location>
        <begin position="25"/>
        <end position="79"/>
    </location>
</feature>
<organism evidence="10 11">
    <name type="scientific">Xylona heveae (strain CBS 132557 / TC161)</name>
    <dbReference type="NCBI Taxonomy" id="1328760"/>
    <lineage>
        <taxon>Eukaryota</taxon>
        <taxon>Fungi</taxon>
        <taxon>Dikarya</taxon>
        <taxon>Ascomycota</taxon>
        <taxon>Pezizomycotina</taxon>
        <taxon>Xylonomycetes</taxon>
        <taxon>Xylonales</taxon>
        <taxon>Xylonaceae</taxon>
        <taxon>Xylona</taxon>
    </lineage>
</organism>
<dbReference type="InterPro" id="IPR000467">
    <property type="entry name" value="G_patch_dom"/>
</dbReference>
<dbReference type="Proteomes" id="UP000076632">
    <property type="component" value="Unassembled WGS sequence"/>
</dbReference>
<accession>A0A165K288</accession>
<dbReference type="OMA" id="PCWDQSS"/>
<evidence type="ECO:0000256" key="8">
    <source>
        <dbReference type="SAM" id="MobiDB-lite"/>
    </source>
</evidence>
<keyword evidence="2" id="KW-0690">Ribosome biogenesis</keyword>
<dbReference type="PANTHER" id="PTHR23149">
    <property type="entry name" value="G PATCH DOMAIN CONTAINING PROTEIN"/>
    <property type="match status" value="1"/>
</dbReference>
<dbReference type="GO" id="GO:0005730">
    <property type="term" value="C:nucleolus"/>
    <property type="evidence" value="ECO:0007669"/>
    <property type="project" value="UniProtKB-SubCell"/>
</dbReference>
<dbReference type="Pfam" id="PF01585">
    <property type="entry name" value="G-patch"/>
    <property type="match status" value="1"/>
</dbReference>
<dbReference type="InterPro" id="IPR050656">
    <property type="entry name" value="PINX1"/>
</dbReference>
<dbReference type="EMBL" id="KV407454">
    <property type="protein sequence ID" value="KZF26904.1"/>
    <property type="molecule type" value="Genomic_DNA"/>
</dbReference>
<keyword evidence="3" id="KW-0698">rRNA processing</keyword>
<keyword evidence="4" id="KW-0539">Nucleus</keyword>
<dbReference type="OrthoDB" id="29523at2759"/>
<proteinExistence type="inferred from homology"/>
<evidence type="ECO:0000256" key="3">
    <source>
        <dbReference type="ARBA" id="ARBA00022552"/>
    </source>
</evidence>